<keyword evidence="3" id="KW-1185">Reference proteome</keyword>
<dbReference type="EMBL" id="CP119075">
    <property type="protein sequence ID" value="WED63606.1"/>
    <property type="molecule type" value="Genomic_DNA"/>
</dbReference>
<protein>
    <submittedName>
        <fullName evidence="2">Uncharacterized protein</fullName>
    </submittedName>
</protein>
<dbReference type="AlphaFoldDB" id="A0AAF0CMP7"/>
<feature type="transmembrane region" description="Helical" evidence="1">
    <location>
        <begin position="198"/>
        <end position="216"/>
    </location>
</feature>
<reference evidence="2" key="1">
    <citation type="submission" date="2023-03" db="EMBL/GenBank/DDBJ databases">
        <title>Lomoglobus Profundus gen. nov., sp. nov., a novel member of the phylum Verrucomicrobia, isolated from deep-marine sediment of South China Sea.</title>
        <authorList>
            <person name="Ahmad T."/>
            <person name="Ishaq S.E."/>
            <person name="Wang F."/>
        </authorList>
    </citation>
    <scope>NUCLEOTIDE SEQUENCE</scope>
    <source>
        <strain evidence="2">LMO-M01</strain>
    </source>
</reference>
<dbReference type="Proteomes" id="UP001218638">
    <property type="component" value="Chromosome"/>
</dbReference>
<keyword evidence="1" id="KW-1133">Transmembrane helix</keyword>
<feature type="transmembrane region" description="Helical" evidence="1">
    <location>
        <begin position="228"/>
        <end position="250"/>
    </location>
</feature>
<feature type="transmembrane region" description="Helical" evidence="1">
    <location>
        <begin position="172"/>
        <end position="192"/>
    </location>
</feature>
<gene>
    <name evidence="2" type="ORF">PXH66_14815</name>
</gene>
<dbReference type="KEGG" id="slom:PXH66_14815"/>
<sequence length="255" mass="26944">MSVFSGDLWAQVLRKGMIPMEVREVLGPPQSSMAMGESEIWLYPEGGRVVFMSGKAAKVDKFTFGAAEAVAEAPSAVVATETDVPPDALASAAETAAPDELADTVAATDEPADFSALVEQMEAEDAYEYQEPAVGQRVMALLLQTVIAMVVMIVILKLAFKWSDIHGDWGQMILPAAVSAGTRAVVLAVAEFGFNTTAVFHVDHALSYFALVIALMKTTHASSLPRAVAVAGAAKLASIVVWVIISVALLQTMFG</sequence>
<evidence type="ECO:0000313" key="3">
    <source>
        <dbReference type="Proteomes" id="UP001218638"/>
    </source>
</evidence>
<name>A0AAF0CMP7_9BACT</name>
<evidence type="ECO:0000313" key="2">
    <source>
        <dbReference type="EMBL" id="WED63606.1"/>
    </source>
</evidence>
<keyword evidence="1" id="KW-0812">Transmembrane</keyword>
<proteinExistence type="predicted"/>
<dbReference type="RefSeq" id="WP_330929814.1">
    <property type="nucleotide sequence ID" value="NZ_CP119075.1"/>
</dbReference>
<feature type="transmembrane region" description="Helical" evidence="1">
    <location>
        <begin position="138"/>
        <end position="160"/>
    </location>
</feature>
<organism evidence="2 3">
    <name type="scientific">Synoicihabitans lomoniglobus</name>
    <dbReference type="NCBI Taxonomy" id="2909285"/>
    <lineage>
        <taxon>Bacteria</taxon>
        <taxon>Pseudomonadati</taxon>
        <taxon>Verrucomicrobiota</taxon>
        <taxon>Opitutia</taxon>
        <taxon>Opitutales</taxon>
        <taxon>Opitutaceae</taxon>
        <taxon>Synoicihabitans</taxon>
    </lineage>
</organism>
<keyword evidence="1" id="KW-0472">Membrane</keyword>
<accession>A0AAF0CMP7</accession>
<evidence type="ECO:0000256" key="1">
    <source>
        <dbReference type="SAM" id="Phobius"/>
    </source>
</evidence>